<keyword evidence="1" id="KW-0812">Transmembrane</keyword>
<feature type="transmembrane region" description="Helical" evidence="1">
    <location>
        <begin position="44"/>
        <end position="67"/>
    </location>
</feature>
<feature type="transmembrane region" description="Helical" evidence="1">
    <location>
        <begin position="74"/>
        <end position="90"/>
    </location>
</feature>
<feature type="transmembrane region" description="Helical" evidence="1">
    <location>
        <begin position="12"/>
        <end position="38"/>
    </location>
</feature>
<evidence type="ECO:0000313" key="2">
    <source>
        <dbReference type="EMBL" id="MCX7572187.1"/>
    </source>
</evidence>
<organism evidence="2 3">
    <name type="scientific">Tumebacillus lacus</name>
    <dbReference type="NCBI Taxonomy" id="2995335"/>
    <lineage>
        <taxon>Bacteria</taxon>
        <taxon>Bacillati</taxon>
        <taxon>Bacillota</taxon>
        <taxon>Bacilli</taxon>
        <taxon>Bacillales</taxon>
        <taxon>Alicyclobacillaceae</taxon>
        <taxon>Tumebacillus</taxon>
    </lineage>
</organism>
<evidence type="ECO:0000313" key="3">
    <source>
        <dbReference type="Proteomes" id="UP001208017"/>
    </source>
</evidence>
<accession>A0ABT3X873</accession>
<comment type="caution">
    <text evidence="2">The sequence shown here is derived from an EMBL/GenBank/DDBJ whole genome shotgun (WGS) entry which is preliminary data.</text>
</comment>
<evidence type="ECO:0000256" key="1">
    <source>
        <dbReference type="SAM" id="Phobius"/>
    </source>
</evidence>
<keyword evidence="1" id="KW-0472">Membrane</keyword>
<keyword evidence="1" id="KW-1133">Transmembrane helix</keyword>
<reference evidence="2 3" key="1">
    <citation type="submission" date="2022-11" db="EMBL/GenBank/DDBJ databases">
        <title>Study of microbial diversity in lake waters.</title>
        <authorList>
            <person name="Zhang J."/>
        </authorList>
    </citation>
    <scope>NUCLEOTIDE SEQUENCE [LARGE SCALE GENOMIC DNA]</scope>
    <source>
        <strain evidence="2 3">DT12</strain>
    </source>
</reference>
<proteinExistence type="predicted"/>
<keyword evidence="3" id="KW-1185">Reference proteome</keyword>
<dbReference type="RefSeq" id="WP_267153438.1">
    <property type="nucleotide sequence ID" value="NZ_JAPMLT010000017.1"/>
</dbReference>
<feature type="transmembrane region" description="Helical" evidence="1">
    <location>
        <begin position="96"/>
        <end position="119"/>
    </location>
</feature>
<evidence type="ECO:0008006" key="4">
    <source>
        <dbReference type="Google" id="ProtNLM"/>
    </source>
</evidence>
<dbReference type="EMBL" id="JAPMLT010000017">
    <property type="protein sequence ID" value="MCX7572187.1"/>
    <property type="molecule type" value="Genomic_DNA"/>
</dbReference>
<name>A0ABT3X873_9BACL</name>
<protein>
    <recommendedName>
        <fullName evidence="4">DUF2157 domain-containing protein</fullName>
    </recommendedName>
</protein>
<sequence length="151" mass="17017">MLRVRRFLTARVWLESAQAALLCTIVLVLNVLAGLIAFQFVYNFWLGVFFLALMPTWLACFGICFALRWRWHEISLGAFTALFWAMYLYVGDVESFRYRTVSSAMFATGGVLAVSAGYATGRLGHSILRGLQNAFNARAAKLEMKKKTESL</sequence>
<dbReference type="Proteomes" id="UP001208017">
    <property type="component" value="Unassembled WGS sequence"/>
</dbReference>
<gene>
    <name evidence="2" type="ORF">OS242_19965</name>
</gene>